<sequence>MAEVQTPATKESSQPQAIPRRKIPPLSTVPLPQPATASRVRNSNLNLDTFSPVNQNGSFEFDRVLKSGYVQKRTRKTKAWKPIYLVLRPNSLSIYRDQKEDKLRHKIHLSDLTAVVFLKDPKQKRQNVFGLFSSSRNYHLEATSRADAEEWVSLIRKEARIEEEEEEMLLASPSMNTAGNFSGLEHTMQKQHEQRLHDERLASSSPEPNESTVLRQPTEGTGYRRPSHTIEYSGAEISDISDADITQKRSRSRGASVSMAEDALAVKPPARPTVAGRTMSQLSGFNAEADPERVVWQGYLLYLKSVRGVRQWKDYWAVVRPRTIALYKNDAEYSPRLIIQLASVLNAVEIDPLSKTKRHCLQVITEEKSYKFCAHNEDTLDTSLGALKSLLAKREGKRAAR</sequence>
<dbReference type="InterPro" id="IPR051707">
    <property type="entry name" value="PI-Interact_SigTrans_Reg"/>
</dbReference>
<dbReference type="PROSITE" id="PS50003">
    <property type="entry name" value="PH_DOMAIN"/>
    <property type="match status" value="2"/>
</dbReference>
<dbReference type="PANTHER" id="PTHR14336">
    <property type="entry name" value="TANDEM PH DOMAIN CONTAINING PROTEIN"/>
    <property type="match status" value="1"/>
</dbReference>
<reference evidence="3" key="1">
    <citation type="submission" date="2023-06" db="EMBL/GenBank/DDBJ databases">
        <title>Draft genome of Marssonina rosae.</title>
        <authorList>
            <person name="Cheng Q."/>
        </authorList>
    </citation>
    <scope>NUCLEOTIDE SEQUENCE</scope>
    <source>
        <strain evidence="3">R4</strain>
    </source>
</reference>
<gene>
    <name evidence="3" type="ORF">QTJ16_000147</name>
</gene>
<protein>
    <recommendedName>
        <fullName evidence="2">PH domain-containing protein</fullName>
    </recommendedName>
</protein>
<dbReference type="Pfam" id="PF00169">
    <property type="entry name" value="PH"/>
    <property type="match status" value="2"/>
</dbReference>
<dbReference type="SUPFAM" id="SSF50729">
    <property type="entry name" value="PH domain-like"/>
    <property type="match status" value="2"/>
</dbReference>
<dbReference type="InterPro" id="IPR001849">
    <property type="entry name" value="PH_domain"/>
</dbReference>
<feature type="compositionally biased region" description="Basic and acidic residues" evidence="1">
    <location>
        <begin position="187"/>
        <end position="201"/>
    </location>
</feature>
<feature type="compositionally biased region" description="Polar residues" evidence="1">
    <location>
        <begin position="1"/>
        <end position="16"/>
    </location>
</feature>
<feature type="domain" description="PH" evidence="2">
    <location>
        <begin position="63"/>
        <end position="160"/>
    </location>
</feature>
<dbReference type="Gene3D" id="2.30.29.30">
    <property type="entry name" value="Pleckstrin-homology domain (PH domain)/Phosphotyrosine-binding domain (PTB)"/>
    <property type="match status" value="2"/>
</dbReference>
<accession>A0AAD9WF35</accession>
<evidence type="ECO:0000256" key="1">
    <source>
        <dbReference type="SAM" id="MobiDB-lite"/>
    </source>
</evidence>
<feature type="region of interest" description="Disordered" evidence="1">
    <location>
        <begin position="1"/>
        <end position="36"/>
    </location>
</feature>
<evidence type="ECO:0000259" key="2">
    <source>
        <dbReference type="PROSITE" id="PS50003"/>
    </source>
</evidence>
<dbReference type="SMART" id="SM00233">
    <property type="entry name" value="PH"/>
    <property type="match status" value="2"/>
</dbReference>
<evidence type="ECO:0000313" key="3">
    <source>
        <dbReference type="EMBL" id="KAK2629327.1"/>
    </source>
</evidence>
<organism evidence="3 4">
    <name type="scientific">Diplocarpon rosae</name>
    <dbReference type="NCBI Taxonomy" id="946125"/>
    <lineage>
        <taxon>Eukaryota</taxon>
        <taxon>Fungi</taxon>
        <taxon>Dikarya</taxon>
        <taxon>Ascomycota</taxon>
        <taxon>Pezizomycotina</taxon>
        <taxon>Leotiomycetes</taxon>
        <taxon>Helotiales</taxon>
        <taxon>Drepanopezizaceae</taxon>
        <taxon>Diplocarpon</taxon>
    </lineage>
</organism>
<dbReference type="Proteomes" id="UP001285354">
    <property type="component" value="Unassembled WGS sequence"/>
</dbReference>
<feature type="region of interest" description="Disordered" evidence="1">
    <location>
        <begin position="187"/>
        <end position="262"/>
    </location>
</feature>
<name>A0AAD9WF35_9HELO</name>
<dbReference type="PANTHER" id="PTHR14336:SF15">
    <property type="entry name" value="DUAL ADAPTER FOR PHOSPHOTYROSINE AND 3-PHOSPHOTYROSINE AND 3-PHOSPHOINOSITIDE"/>
    <property type="match status" value="1"/>
</dbReference>
<dbReference type="EMBL" id="JAUBYV010000001">
    <property type="protein sequence ID" value="KAK2629327.1"/>
    <property type="molecule type" value="Genomic_DNA"/>
</dbReference>
<dbReference type="FunFam" id="2.30.29.30:FF:000286">
    <property type="entry name" value="PH-protein kinase domain containing protein"/>
    <property type="match status" value="1"/>
</dbReference>
<dbReference type="CDD" id="cd13298">
    <property type="entry name" value="PH1_PH_fungal"/>
    <property type="match status" value="1"/>
</dbReference>
<proteinExistence type="predicted"/>
<feature type="compositionally biased region" description="Polar residues" evidence="1">
    <location>
        <begin position="202"/>
        <end position="219"/>
    </location>
</feature>
<evidence type="ECO:0000313" key="4">
    <source>
        <dbReference type="Proteomes" id="UP001285354"/>
    </source>
</evidence>
<comment type="caution">
    <text evidence="3">The sequence shown here is derived from an EMBL/GenBank/DDBJ whole genome shotgun (WGS) entry which is preliminary data.</text>
</comment>
<feature type="domain" description="PH" evidence="2">
    <location>
        <begin position="293"/>
        <end position="392"/>
    </location>
</feature>
<dbReference type="AlphaFoldDB" id="A0AAD9WF35"/>
<keyword evidence="4" id="KW-1185">Reference proteome</keyword>
<dbReference type="InterPro" id="IPR011993">
    <property type="entry name" value="PH-like_dom_sf"/>
</dbReference>
<dbReference type="CDD" id="cd13299">
    <property type="entry name" value="PH2_PH_fungal"/>
    <property type="match status" value="1"/>
</dbReference>